<evidence type="ECO:0000313" key="9">
    <source>
        <dbReference type="EMBL" id="QIJ72187.1"/>
    </source>
</evidence>
<comment type="similarity">
    <text evidence="7">Belongs to the RnpA family.</text>
</comment>
<dbReference type="PROSITE" id="PS00648">
    <property type="entry name" value="RIBONUCLEASE_P"/>
    <property type="match status" value="1"/>
</dbReference>
<gene>
    <name evidence="7 9" type="primary">rnpA</name>
    <name evidence="9" type="ORF">G4V39_07850</name>
</gene>
<protein>
    <recommendedName>
        <fullName evidence="7 8">Ribonuclease P protein component</fullName>
        <shortName evidence="7">RNase P protein</shortName>
        <shortName evidence="7">RNaseP protein</shortName>
        <ecNumber evidence="7 8">3.1.26.5</ecNumber>
    </recommendedName>
    <alternativeName>
        <fullName evidence="7">Protein C5</fullName>
    </alternativeName>
</protein>
<evidence type="ECO:0000256" key="6">
    <source>
        <dbReference type="ARBA" id="ARBA00022884"/>
    </source>
</evidence>
<dbReference type="PANTHER" id="PTHR33992">
    <property type="entry name" value="RIBONUCLEASE P PROTEIN COMPONENT"/>
    <property type="match status" value="1"/>
</dbReference>
<comment type="function">
    <text evidence="1 7">RNaseP catalyzes the removal of the 5'-leader sequence from pre-tRNA to produce the mature 5'-terminus. It can also cleave other RNA substrates such as 4.5S RNA. The protein component plays an auxiliary but essential role in vivo by binding to the 5'-leader sequence and broadening the substrate specificity of the ribozyme.</text>
</comment>
<dbReference type="PANTHER" id="PTHR33992:SF1">
    <property type="entry name" value="RIBONUCLEASE P PROTEIN COMPONENT"/>
    <property type="match status" value="1"/>
</dbReference>
<keyword evidence="3 7" id="KW-0540">Nuclease</keyword>
<dbReference type="InterPro" id="IPR014721">
    <property type="entry name" value="Ribsml_uS5_D2-typ_fold_subgr"/>
</dbReference>
<accession>A0A6G7PX74</accession>
<dbReference type="AlphaFoldDB" id="A0A6G7PX74"/>
<evidence type="ECO:0000256" key="7">
    <source>
        <dbReference type="HAMAP-Rule" id="MF_00227"/>
    </source>
</evidence>
<proteinExistence type="inferred from homology"/>
<dbReference type="GO" id="GO:0042781">
    <property type="term" value="F:3'-tRNA processing endoribonuclease activity"/>
    <property type="evidence" value="ECO:0007669"/>
    <property type="project" value="TreeGrafter"/>
</dbReference>
<dbReference type="EC" id="3.1.26.5" evidence="7 8"/>
<sequence length="119" mass="14182">MAREGLSRQERLCRRQDYLKAYRQGTRFRLPYLTIIIVPNRCGFTRVGISVSRKIKEAVQRNRAKRLLREFFRRNKNLFPSGYDVVFVAKEGLLKQTPGDLKRDLERKFSEKWLRSSSD</sequence>
<comment type="subunit">
    <text evidence="7">Consists of a catalytic RNA component (M1 or rnpB) and a protein subunit.</text>
</comment>
<evidence type="ECO:0000256" key="1">
    <source>
        <dbReference type="ARBA" id="ARBA00002663"/>
    </source>
</evidence>
<evidence type="ECO:0000256" key="3">
    <source>
        <dbReference type="ARBA" id="ARBA00022722"/>
    </source>
</evidence>
<keyword evidence="5 7" id="KW-0378">Hydrolase</keyword>
<evidence type="ECO:0000256" key="5">
    <source>
        <dbReference type="ARBA" id="ARBA00022801"/>
    </source>
</evidence>
<dbReference type="Pfam" id="PF00825">
    <property type="entry name" value="Ribonuclease_P"/>
    <property type="match status" value="1"/>
</dbReference>
<dbReference type="Gene3D" id="3.30.230.10">
    <property type="match status" value="1"/>
</dbReference>
<dbReference type="GO" id="GO:0001682">
    <property type="term" value="P:tRNA 5'-leader removal"/>
    <property type="evidence" value="ECO:0007669"/>
    <property type="project" value="UniProtKB-UniRule"/>
</dbReference>
<dbReference type="HAMAP" id="MF_00227">
    <property type="entry name" value="RNase_P"/>
    <property type="match status" value="1"/>
</dbReference>
<dbReference type="KEGG" id="tav:G4V39_07850"/>
<dbReference type="Proteomes" id="UP000502179">
    <property type="component" value="Chromosome"/>
</dbReference>
<organism evidence="9 10">
    <name type="scientific">Thermosulfuriphilus ammonigenes</name>
    <dbReference type="NCBI Taxonomy" id="1936021"/>
    <lineage>
        <taxon>Bacteria</taxon>
        <taxon>Pseudomonadati</taxon>
        <taxon>Thermodesulfobacteriota</taxon>
        <taxon>Thermodesulfobacteria</taxon>
        <taxon>Thermodesulfobacteriales</taxon>
        <taxon>Thermodesulfobacteriaceae</taxon>
        <taxon>Thermosulfuriphilus</taxon>
    </lineage>
</organism>
<evidence type="ECO:0000256" key="8">
    <source>
        <dbReference type="NCBIfam" id="TIGR00188"/>
    </source>
</evidence>
<evidence type="ECO:0000256" key="2">
    <source>
        <dbReference type="ARBA" id="ARBA00022694"/>
    </source>
</evidence>
<dbReference type="EMBL" id="CP048877">
    <property type="protein sequence ID" value="QIJ72187.1"/>
    <property type="molecule type" value="Genomic_DNA"/>
</dbReference>
<evidence type="ECO:0000256" key="4">
    <source>
        <dbReference type="ARBA" id="ARBA00022759"/>
    </source>
</evidence>
<evidence type="ECO:0000313" key="10">
    <source>
        <dbReference type="Proteomes" id="UP000502179"/>
    </source>
</evidence>
<comment type="catalytic activity">
    <reaction evidence="7">
        <text>Endonucleolytic cleavage of RNA, removing 5'-extranucleotides from tRNA precursor.</text>
        <dbReference type="EC" id="3.1.26.5"/>
    </reaction>
</comment>
<dbReference type="GO" id="GO:0004526">
    <property type="term" value="F:ribonuclease P activity"/>
    <property type="evidence" value="ECO:0007669"/>
    <property type="project" value="UniProtKB-UniRule"/>
</dbReference>
<keyword evidence="10" id="KW-1185">Reference proteome</keyword>
<name>A0A6G7PX74_9BACT</name>
<dbReference type="InterPro" id="IPR020539">
    <property type="entry name" value="RNase_P_CS"/>
</dbReference>
<dbReference type="InterPro" id="IPR020568">
    <property type="entry name" value="Ribosomal_Su5_D2-typ_SF"/>
</dbReference>
<keyword evidence="2 7" id="KW-0819">tRNA processing</keyword>
<dbReference type="GO" id="GO:0030677">
    <property type="term" value="C:ribonuclease P complex"/>
    <property type="evidence" value="ECO:0007669"/>
    <property type="project" value="TreeGrafter"/>
</dbReference>
<keyword evidence="6 7" id="KW-0694">RNA-binding</keyword>
<dbReference type="NCBIfam" id="TIGR00188">
    <property type="entry name" value="rnpA"/>
    <property type="match status" value="1"/>
</dbReference>
<keyword evidence="4 7" id="KW-0255">Endonuclease</keyword>
<dbReference type="RefSeq" id="WP_166032405.1">
    <property type="nucleotide sequence ID" value="NZ_CP048877.1"/>
</dbReference>
<dbReference type="GO" id="GO:0000049">
    <property type="term" value="F:tRNA binding"/>
    <property type="evidence" value="ECO:0007669"/>
    <property type="project" value="UniProtKB-UniRule"/>
</dbReference>
<reference evidence="9 10" key="1">
    <citation type="submission" date="2020-02" db="EMBL/GenBank/DDBJ databases">
        <title>Genome analysis of Thermosulfuriphilus ammonigenes ST65T, an anaerobic thermophilic chemolithoautotrophic bacterium isolated from a deep-sea hydrothermal vent.</title>
        <authorList>
            <person name="Slobodkina G."/>
            <person name="Allioux M."/>
            <person name="Merkel A."/>
            <person name="Alain K."/>
            <person name="Jebbar M."/>
            <person name="Slobodkin A."/>
        </authorList>
    </citation>
    <scope>NUCLEOTIDE SEQUENCE [LARGE SCALE GENOMIC DNA]</scope>
    <source>
        <strain evidence="9 10">ST65</strain>
    </source>
</reference>
<dbReference type="InterPro" id="IPR000100">
    <property type="entry name" value="RNase_P"/>
</dbReference>
<dbReference type="SUPFAM" id="SSF54211">
    <property type="entry name" value="Ribosomal protein S5 domain 2-like"/>
    <property type="match status" value="1"/>
</dbReference>